<protein>
    <submittedName>
        <fullName evidence="1">SprT-like domain-containing protein</fullName>
    </submittedName>
</protein>
<sequence length="130" mass="14027">MDIGEARRMGRALMDEHGPEDWRLVVDRAKKRAGVCRAAERTIGLSGPLTALHSPEQVRDTVLHEIAHALVGPPARPRAEVAGDGQQHRSRTGAVPAAGRPERPRRPGGHLPGRPHHRPAPPPVTGHLVP</sequence>
<dbReference type="Proteomes" id="UP001059663">
    <property type="component" value="Chromosome"/>
</dbReference>
<name>A0AC61U3T1_9MICO</name>
<gene>
    <name evidence="1" type="ORF">LP422_20330</name>
</gene>
<evidence type="ECO:0000313" key="1">
    <source>
        <dbReference type="EMBL" id="UUZ44653.1"/>
    </source>
</evidence>
<dbReference type="EMBL" id="CP087977">
    <property type="protein sequence ID" value="UUZ44653.1"/>
    <property type="molecule type" value="Genomic_DNA"/>
</dbReference>
<proteinExistence type="predicted"/>
<evidence type="ECO:0000313" key="2">
    <source>
        <dbReference type="Proteomes" id="UP001059663"/>
    </source>
</evidence>
<reference evidence="1" key="1">
    <citation type="submission" date="2021-11" db="EMBL/GenBank/DDBJ databases">
        <title>Study of the species diversity of bacterial strains isolated from a unique natural object - Shulgan-Tash cave (Bashkiria).</title>
        <authorList>
            <person name="Sazanova A.L."/>
            <person name="Chirak E.R."/>
            <person name="Safronova V.I."/>
        </authorList>
    </citation>
    <scope>NUCLEOTIDE SEQUENCE</scope>
    <source>
        <strain evidence="1">P1</strain>
    </source>
</reference>
<accession>A0AC61U3T1</accession>
<organism evidence="1 2">
    <name type="scientific">Janibacter limosus</name>
    <dbReference type="NCBI Taxonomy" id="53458"/>
    <lineage>
        <taxon>Bacteria</taxon>
        <taxon>Bacillati</taxon>
        <taxon>Actinomycetota</taxon>
        <taxon>Actinomycetes</taxon>
        <taxon>Micrococcales</taxon>
        <taxon>Intrasporangiaceae</taxon>
        <taxon>Janibacter</taxon>
    </lineage>
</organism>